<evidence type="ECO:0000313" key="2">
    <source>
        <dbReference type="EMBL" id="KAF6326385.1"/>
    </source>
</evidence>
<reference evidence="2 3" key="1">
    <citation type="journal article" date="2020" name="Nature">
        <title>Six reference-quality genomes reveal evolution of bat adaptations.</title>
        <authorList>
            <person name="Jebb D."/>
            <person name="Huang Z."/>
            <person name="Pippel M."/>
            <person name="Hughes G.M."/>
            <person name="Lavrichenko K."/>
            <person name="Devanna P."/>
            <person name="Winkler S."/>
            <person name="Jermiin L.S."/>
            <person name="Skirmuntt E.C."/>
            <person name="Katzourakis A."/>
            <person name="Burkitt-Gray L."/>
            <person name="Ray D.A."/>
            <person name="Sullivan K.A.M."/>
            <person name="Roscito J.G."/>
            <person name="Kirilenko B.M."/>
            <person name="Davalos L.M."/>
            <person name="Corthals A.P."/>
            <person name="Power M.L."/>
            <person name="Jones G."/>
            <person name="Ransome R.D."/>
            <person name="Dechmann D.K.N."/>
            <person name="Locatelli A.G."/>
            <person name="Puechmaille S.J."/>
            <person name="Fedrigo O."/>
            <person name="Jarvis E.D."/>
            <person name="Hiller M."/>
            <person name="Vernes S.C."/>
            <person name="Myers E.W."/>
            <person name="Teeling E.C."/>
        </authorList>
    </citation>
    <scope>NUCLEOTIDE SEQUENCE [LARGE SCALE GENOMIC DNA]</scope>
    <source>
        <strain evidence="2">MPipKuh1</strain>
        <tissue evidence="2">Flight muscle</tissue>
    </source>
</reference>
<feature type="compositionally biased region" description="Basic residues" evidence="1">
    <location>
        <begin position="1"/>
        <end position="12"/>
    </location>
</feature>
<protein>
    <submittedName>
        <fullName evidence="2">Uncharacterized protein</fullName>
    </submittedName>
</protein>
<proteinExistence type="predicted"/>
<comment type="caution">
    <text evidence="2">The sequence shown here is derived from an EMBL/GenBank/DDBJ whole genome shotgun (WGS) entry which is preliminary data.</text>
</comment>
<dbReference type="EMBL" id="JACAGB010000014">
    <property type="protein sequence ID" value="KAF6326385.1"/>
    <property type="molecule type" value="Genomic_DNA"/>
</dbReference>
<feature type="compositionally biased region" description="Basic and acidic residues" evidence="1">
    <location>
        <begin position="25"/>
        <end position="36"/>
    </location>
</feature>
<sequence length="154" mass="16571">MATRRASRKPARRPAGARSEVPLHGPEREQRGDSRPAPRKRRAGGPGVGVRLLWRRSVCTRSLSLCDSHSEHGSLCRGGGAALAASSSTFHFIVNIDGRLVYESGGGAECPAAEGLLVEELNLYVCAPDCPRSHHVARSLQALLPSHREQPAHQ</sequence>
<evidence type="ECO:0000256" key="1">
    <source>
        <dbReference type="SAM" id="MobiDB-lite"/>
    </source>
</evidence>
<feature type="region of interest" description="Disordered" evidence="1">
    <location>
        <begin position="1"/>
        <end position="47"/>
    </location>
</feature>
<organism evidence="2 3">
    <name type="scientific">Pipistrellus kuhlii</name>
    <name type="common">Kuhl's pipistrelle</name>
    <dbReference type="NCBI Taxonomy" id="59472"/>
    <lineage>
        <taxon>Eukaryota</taxon>
        <taxon>Metazoa</taxon>
        <taxon>Chordata</taxon>
        <taxon>Craniata</taxon>
        <taxon>Vertebrata</taxon>
        <taxon>Euteleostomi</taxon>
        <taxon>Mammalia</taxon>
        <taxon>Eutheria</taxon>
        <taxon>Laurasiatheria</taxon>
        <taxon>Chiroptera</taxon>
        <taxon>Yangochiroptera</taxon>
        <taxon>Vespertilionidae</taxon>
        <taxon>Pipistrellus</taxon>
    </lineage>
</organism>
<gene>
    <name evidence="2" type="ORF">mPipKuh1_008385</name>
</gene>
<dbReference type="Proteomes" id="UP000558488">
    <property type="component" value="Unassembled WGS sequence"/>
</dbReference>
<accession>A0A7J7VMD4</accession>
<dbReference type="AlphaFoldDB" id="A0A7J7VMD4"/>
<evidence type="ECO:0000313" key="3">
    <source>
        <dbReference type="Proteomes" id="UP000558488"/>
    </source>
</evidence>
<keyword evidence="3" id="KW-1185">Reference proteome</keyword>
<name>A0A7J7VMD4_PIPKU</name>